<comment type="similarity">
    <text evidence="2">Belongs to the prenylcysteine oxidase family.</text>
</comment>
<protein>
    <recommendedName>
        <fullName evidence="10">Prenylcysteine lyase domain-containing protein</fullName>
    </recommendedName>
</protein>
<evidence type="ECO:0000313" key="12">
    <source>
        <dbReference type="Proteomes" id="UP001140502"/>
    </source>
</evidence>
<dbReference type="Proteomes" id="UP001140502">
    <property type="component" value="Unassembled WGS sequence"/>
</dbReference>
<evidence type="ECO:0000256" key="2">
    <source>
        <dbReference type="ARBA" id="ARBA00009967"/>
    </source>
</evidence>
<keyword evidence="5" id="KW-0274">FAD</keyword>
<dbReference type="OrthoDB" id="437369at2759"/>
<feature type="signal peptide" evidence="9">
    <location>
        <begin position="1"/>
        <end position="21"/>
    </location>
</feature>
<keyword evidence="3" id="KW-0285">Flavoprotein</keyword>
<evidence type="ECO:0000256" key="4">
    <source>
        <dbReference type="ARBA" id="ARBA00022729"/>
    </source>
</evidence>
<dbReference type="PIRSF" id="PIRSF036292">
    <property type="entry name" value="Prenylcysteine_oxidase"/>
    <property type="match status" value="1"/>
</dbReference>
<organism evidence="11 12">
    <name type="scientific">Fusarium piperis</name>
    <dbReference type="NCBI Taxonomy" id="1435070"/>
    <lineage>
        <taxon>Eukaryota</taxon>
        <taxon>Fungi</taxon>
        <taxon>Dikarya</taxon>
        <taxon>Ascomycota</taxon>
        <taxon>Pezizomycotina</taxon>
        <taxon>Sordariomycetes</taxon>
        <taxon>Hypocreomycetidae</taxon>
        <taxon>Hypocreales</taxon>
        <taxon>Nectriaceae</taxon>
        <taxon>Fusarium</taxon>
        <taxon>Fusarium solani species complex</taxon>
    </lineage>
</organism>
<feature type="chain" id="PRO_5040968166" description="Prenylcysteine lyase domain-containing protein" evidence="9">
    <location>
        <begin position="22"/>
        <end position="552"/>
    </location>
</feature>
<keyword evidence="6" id="KW-0560">Oxidoreductase</keyword>
<evidence type="ECO:0000256" key="9">
    <source>
        <dbReference type="SAM" id="SignalP"/>
    </source>
</evidence>
<gene>
    <name evidence="11" type="ORF">N0V84_003664</name>
</gene>
<evidence type="ECO:0000256" key="7">
    <source>
        <dbReference type="ARBA" id="ARBA00023180"/>
    </source>
</evidence>
<feature type="region of interest" description="Disordered" evidence="8">
    <location>
        <begin position="522"/>
        <end position="552"/>
    </location>
</feature>
<reference evidence="11" key="1">
    <citation type="submission" date="2022-10" db="EMBL/GenBank/DDBJ databases">
        <title>Tapping the CABI collections for fungal endophytes: first genome assemblies for Collariella, Neodidymelliopsis, Ascochyta clinopodiicola, Didymella pomorum, Didymosphaeria variabile, Neocosmospora piperis and Neocucurbitaria cava.</title>
        <authorList>
            <person name="Hill R."/>
        </authorList>
    </citation>
    <scope>NUCLEOTIDE SEQUENCE</scope>
    <source>
        <strain evidence="11">IMI 366586</strain>
    </source>
</reference>
<dbReference type="InterPro" id="IPR036188">
    <property type="entry name" value="FAD/NAD-bd_sf"/>
</dbReference>
<keyword evidence="12" id="KW-1185">Reference proteome</keyword>
<evidence type="ECO:0000259" key="10">
    <source>
        <dbReference type="Pfam" id="PF07156"/>
    </source>
</evidence>
<dbReference type="GO" id="GO:0030328">
    <property type="term" value="P:prenylcysteine catabolic process"/>
    <property type="evidence" value="ECO:0007669"/>
    <property type="project" value="InterPro"/>
</dbReference>
<dbReference type="SUPFAM" id="SSF51905">
    <property type="entry name" value="FAD/NAD(P)-binding domain"/>
    <property type="match status" value="1"/>
</dbReference>
<comment type="cofactor">
    <cofactor evidence="1">
        <name>FAD</name>
        <dbReference type="ChEBI" id="CHEBI:57692"/>
    </cofactor>
</comment>
<dbReference type="GO" id="GO:0030327">
    <property type="term" value="P:prenylated protein catabolic process"/>
    <property type="evidence" value="ECO:0007669"/>
    <property type="project" value="TreeGrafter"/>
</dbReference>
<dbReference type="Gene3D" id="3.50.50.60">
    <property type="entry name" value="FAD/NAD(P)-binding domain"/>
    <property type="match status" value="1"/>
</dbReference>
<dbReference type="PANTHER" id="PTHR15944">
    <property type="entry name" value="FARNESYLCYSTEINE LYASE"/>
    <property type="match status" value="1"/>
</dbReference>
<dbReference type="GO" id="GO:0001735">
    <property type="term" value="F:prenylcysteine oxidase activity"/>
    <property type="evidence" value="ECO:0007669"/>
    <property type="project" value="InterPro"/>
</dbReference>
<feature type="domain" description="Prenylcysteine lyase" evidence="10">
    <location>
        <begin position="133"/>
        <end position="517"/>
    </location>
</feature>
<keyword evidence="7" id="KW-0325">Glycoprotein</keyword>
<dbReference type="Pfam" id="PF07156">
    <property type="entry name" value="Prenylcys_lyase"/>
    <property type="match status" value="1"/>
</dbReference>
<sequence length="552" mass="60631">MRLSWSSRLAVLGALVRGSTGAQEVKNVAIIGAGAAGSSAAYYLQRYAEEENLAVNITIFEKTDRIGGRSLTVPAYGDDSLPIELGASIFVAVNTILYNATERFQLPVSEPQRLEKGDITAIWDGVDFVYQTEEGSSQWWDLAKLFWKYGLAPYKAKKIVDSMLEQFLQLYEPPYFPFKSLTQRAQELGITEFTAITGEQGLAQWDINPRFSREILQAATRVNYASNLAYIHSLETLVSFATDGAVSVETGNWRIFEELVRASGSTIYRNTTVVSIEAAQKKTETSSAKYTISTKDANSQDTTPEEYGVAFDNVILANPWQFGNIKAGEGVLERQIDEIPYTKLHVTLFTSPLKLSPEFFGLKPGSKAPSSVYTTLREDEEPKNGAEGVGSTGFYSVSTLKSVINPKTGKLEYAYKIFSPEPVTAEFLSSLLGTKIPDQIISAKGEGKDTDTFEPISWYYPHVFYSYPQELPRVTFEDPIVGDGVYYTSGIESFISTMETSALMGKNVARLVADDFAGISRPEKVAPGSDAGEPAAVADEAEGIHAQPQEEL</sequence>
<evidence type="ECO:0000256" key="1">
    <source>
        <dbReference type="ARBA" id="ARBA00001974"/>
    </source>
</evidence>
<proteinExistence type="inferred from homology"/>
<comment type="caution">
    <text evidence="11">The sequence shown here is derived from an EMBL/GenBank/DDBJ whole genome shotgun (WGS) entry which is preliminary data.</text>
</comment>
<evidence type="ECO:0000313" key="11">
    <source>
        <dbReference type="EMBL" id="KAJ4324980.1"/>
    </source>
</evidence>
<name>A0A9W8WGY1_9HYPO</name>
<accession>A0A9W8WGY1</accession>
<dbReference type="PANTHER" id="PTHR15944:SF0">
    <property type="entry name" value="PRENYLCYSTEINE LYASE DOMAIN-CONTAINING PROTEIN"/>
    <property type="match status" value="1"/>
</dbReference>
<dbReference type="Pfam" id="PF13450">
    <property type="entry name" value="NAD_binding_8"/>
    <property type="match status" value="1"/>
</dbReference>
<dbReference type="InterPro" id="IPR017046">
    <property type="entry name" value="Prenylcysteine_Oxase1"/>
</dbReference>
<evidence type="ECO:0000256" key="3">
    <source>
        <dbReference type="ARBA" id="ARBA00022630"/>
    </source>
</evidence>
<dbReference type="InterPro" id="IPR010795">
    <property type="entry name" value="Prenylcys_lyase"/>
</dbReference>
<dbReference type="AlphaFoldDB" id="A0A9W8WGY1"/>
<dbReference type="EMBL" id="JAPEUR010000054">
    <property type="protein sequence ID" value="KAJ4324980.1"/>
    <property type="molecule type" value="Genomic_DNA"/>
</dbReference>
<keyword evidence="4 9" id="KW-0732">Signal</keyword>
<evidence type="ECO:0000256" key="6">
    <source>
        <dbReference type="ARBA" id="ARBA00023002"/>
    </source>
</evidence>
<evidence type="ECO:0000256" key="8">
    <source>
        <dbReference type="SAM" id="MobiDB-lite"/>
    </source>
</evidence>
<evidence type="ECO:0000256" key="5">
    <source>
        <dbReference type="ARBA" id="ARBA00022827"/>
    </source>
</evidence>